<dbReference type="Pfam" id="PF00106">
    <property type="entry name" value="adh_short"/>
    <property type="match status" value="1"/>
</dbReference>
<dbReference type="PANTHER" id="PTHR24322">
    <property type="entry name" value="PKSB"/>
    <property type="match status" value="1"/>
</dbReference>
<dbReference type="Gene3D" id="3.40.50.720">
    <property type="entry name" value="NAD(P)-binding Rossmann-like Domain"/>
    <property type="match status" value="1"/>
</dbReference>
<evidence type="ECO:0000256" key="4">
    <source>
        <dbReference type="ARBA" id="ARBA00022857"/>
    </source>
</evidence>
<feature type="compositionally biased region" description="Low complexity" evidence="12">
    <location>
        <begin position="15"/>
        <end position="30"/>
    </location>
</feature>
<keyword evidence="4" id="KW-0521">NADP</keyword>
<evidence type="ECO:0000256" key="10">
    <source>
        <dbReference type="ARBA" id="ARBA00068717"/>
    </source>
</evidence>
<comment type="similarity">
    <text evidence="2">Belongs to the short-chain dehydrogenases/reductases (SDR) family.</text>
</comment>
<evidence type="ECO:0000256" key="8">
    <source>
        <dbReference type="ARBA" id="ARBA00023136"/>
    </source>
</evidence>
<evidence type="ECO:0000256" key="12">
    <source>
        <dbReference type="SAM" id="MobiDB-lite"/>
    </source>
</evidence>
<keyword evidence="7" id="KW-0443">Lipid metabolism</keyword>
<keyword evidence="5" id="KW-1133">Transmembrane helix</keyword>
<organism evidence="13 14">
    <name type="scientific">Lasallia pustulata</name>
    <dbReference type="NCBI Taxonomy" id="136370"/>
    <lineage>
        <taxon>Eukaryota</taxon>
        <taxon>Fungi</taxon>
        <taxon>Dikarya</taxon>
        <taxon>Ascomycota</taxon>
        <taxon>Pezizomycotina</taxon>
        <taxon>Lecanoromycetes</taxon>
        <taxon>OSLEUM clade</taxon>
        <taxon>Umbilicariomycetidae</taxon>
        <taxon>Umbilicariales</taxon>
        <taxon>Umbilicariaceae</taxon>
        <taxon>Lasallia</taxon>
    </lineage>
</organism>
<evidence type="ECO:0000256" key="2">
    <source>
        <dbReference type="ARBA" id="ARBA00006484"/>
    </source>
</evidence>
<dbReference type="PRINTS" id="PR00081">
    <property type="entry name" value="GDHRDH"/>
</dbReference>
<reference evidence="13 14" key="1">
    <citation type="submission" date="2019-09" db="EMBL/GenBank/DDBJ databases">
        <title>The hologenome of the rock-dwelling lichen Lasallia pustulata.</title>
        <authorList>
            <person name="Greshake Tzovaras B."/>
            <person name="Segers F."/>
            <person name="Bicker A."/>
            <person name="Dal Grande F."/>
            <person name="Otte J."/>
            <person name="Hankeln T."/>
            <person name="Schmitt I."/>
            <person name="Ebersberger I."/>
        </authorList>
    </citation>
    <scope>NUCLEOTIDE SEQUENCE [LARGE SCALE GENOMIC DNA]</scope>
    <source>
        <strain evidence="13">A1-1</strain>
    </source>
</reference>
<feature type="region of interest" description="Disordered" evidence="12">
    <location>
        <begin position="1"/>
        <end position="32"/>
    </location>
</feature>
<keyword evidence="8" id="KW-0472">Membrane</keyword>
<gene>
    <name evidence="13" type="ORF">FRX48_03018</name>
</gene>
<evidence type="ECO:0000256" key="6">
    <source>
        <dbReference type="ARBA" id="ARBA00023002"/>
    </source>
</evidence>
<dbReference type="InterPro" id="IPR002347">
    <property type="entry name" value="SDR_fam"/>
</dbReference>
<proteinExistence type="inferred from homology"/>
<keyword evidence="3" id="KW-0812">Transmembrane</keyword>
<evidence type="ECO:0000313" key="14">
    <source>
        <dbReference type="Proteomes" id="UP000324767"/>
    </source>
</evidence>
<protein>
    <recommendedName>
        <fullName evidence="10">Short-chain dehydrogenase/reductase 3</fullName>
    </recommendedName>
    <alternativeName>
        <fullName evidence="11">Retinal short-chain dehydrogenase/reductase 1</fullName>
    </alternativeName>
</protein>
<comment type="subcellular location">
    <subcellularLocation>
        <location evidence="1">Membrane</location>
        <topology evidence="1">Multi-pass membrane protein</topology>
    </subcellularLocation>
</comment>
<comment type="caution">
    <text evidence="13">The sequence shown here is derived from an EMBL/GenBank/DDBJ whole genome shotgun (WGS) entry which is preliminary data.</text>
</comment>
<evidence type="ECO:0000256" key="1">
    <source>
        <dbReference type="ARBA" id="ARBA00004141"/>
    </source>
</evidence>
<name>A0A5M8PW44_9LECA</name>
<dbReference type="InterPro" id="IPR020904">
    <property type="entry name" value="Sc_DH/Rdtase_CS"/>
</dbReference>
<sequence length="501" mass="54128">MVVASYPSLRYPRESSCPITPSSRSSSPTPAVRLQLGPAGEVTTNLHKRLPYGTYGTPFPITTLHEHDLFALSFASIPNSKQTMPLRRALLPREGFTADVVGGLIKKTALNPALTLPLVLYAYYHRKGQDLRFRHPTAFKRLKLLLYLGLARWANAFLNQGVLDNWQRDKYDWSKEIVLVTGGSDGIGKALVLLLASRGIKTIVLDIRPLTFEDTTSLIHHYPCDITSASAVTSTATTIRDTHGAPTILINNAGVAHGTPILASTDPLIHHTLSVNLLAHFRLVREFLPAMLASNHGMIVTIASLAAHAALPFQADYAASKAGALAFHEVLAAELTFMYKAPKVRTVCVLPSWVRTEMARGYEQTDAWLLPVSQVETVAEAVVDKVLSGGSGVVVVPRAVEWLGLTALRAWPLWAQALGRRWGAEGMRTWTGRTGEGVPGGSDGVAGGSWSGSCLGGEVCGVAEGGIGWEGQARCSTRRWLLVGVEGFRDVRTLAGYARRG</sequence>
<dbReference type="PROSITE" id="PS00061">
    <property type="entry name" value="ADH_SHORT"/>
    <property type="match status" value="1"/>
</dbReference>
<dbReference type="SUPFAM" id="SSF51735">
    <property type="entry name" value="NAD(P)-binding Rossmann-fold domains"/>
    <property type="match status" value="1"/>
</dbReference>
<dbReference type="Proteomes" id="UP000324767">
    <property type="component" value="Unassembled WGS sequence"/>
</dbReference>
<evidence type="ECO:0000256" key="3">
    <source>
        <dbReference type="ARBA" id="ARBA00022692"/>
    </source>
</evidence>
<evidence type="ECO:0000256" key="11">
    <source>
        <dbReference type="ARBA" id="ARBA00082544"/>
    </source>
</evidence>
<dbReference type="PRINTS" id="PR00080">
    <property type="entry name" value="SDRFAMILY"/>
</dbReference>
<keyword evidence="6" id="KW-0560">Oxidoreductase</keyword>
<evidence type="ECO:0000256" key="7">
    <source>
        <dbReference type="ARBA" id="ARBA00023098"/>
    </source>
</evidence>
<dbReference type="EMBL" id="VXIT01000004">
    <property type="protein sequence ID" value="KAA6413274.1"/>
    <property type="molecule type" value="Genomic_DNA"/>
</dbReference>
<dbReference type="OrthoDB" id="10253736at2759"/>
<evidence type="ECO:0000256" key="5">
    <source>
        <dbReference type="ARBA" id="ARBA00022989"/>
    </source>
</evidence>
<accession>A0A5M8PW44</accession>
<dbReference type="FunFam" id="3.40.50.720:FF:000131">
    <property type="entry name" value="Short-chain dehydrogenase/reductase 3"/>
    <property type="match status" value="1"/>
</dbReference>
<dbReference type="GO" id="GO:0016020">
    <property type="term" value="C:membrane"/>
    <property type="evidence" value="ECO:0007669"/>
    <property type="project" value="UniProtKB-SubCell"/>
</dbReference>
<dbReference type="CDD" id="cd05339">
    <property type="entry name" value="17beta-HSDXI-like_SDR_c"/>
    <property type="match status" value="1"/>
</dbReference>
<dbReference type="AlphaFoldDB" id="A0A5M8PW44"/>
<evidence type="ECO:0000313" key="13">
    <source>
        <dbReference type="EMBL" id="KAA6413274.1"/>
    </source>
</evidence>
<dbReference type="PANTHER" id="PTHR24322:SF736">
    <property type="entry name" value="RETINOL DEHYDROGENASE 10"/>
    <property type="match status" value="1"/>
</dbReference>
<dbReference type="InterPro" id="IPR036291">
    <property type="entry name" value="NAD(P)-bd_dom_sf"/>
</dbReference>
<dbReference type="GO" id="GO:0052650">
    <property type="term" value="F:all-trans-retinol dehydrogenase (NADP+) activity"/>
    <property type="evidence" value="ECO:0007669"/>
    <property type="project" value="UniProtKB-ARBA"/>
</dbReference>
<comment type="function">
    <text evidence="9">Catalyzes the reduction of all-trans-retinal to all-trans-retinol in the presence of NADPH.</text>
</comment>
<evidence type="ECO:0000256" key="9">
    <source>
        <dbReference type="ARBA" id="ARBA00059620"/>
    </source>
</evidence>